<dbReference type="AlphaFoldDB" id="A0A4R6SGL0"/>
<dbReference type="NCBIfam" id="TIGR03891">
    <property type="entry name" value="thiopep_ocin"/>
    <property type="match status" value="1"/>
</dbReference>
<sequence>MDPADAARTSATGPRPPWFRHTGLILARASTVPPGLELPNTLHLGLDADLGADADETRGAVREWKAWLGRLWKRPEVRAALRVASPVLASKVDAIVAHDDASDQSSDQNDDRFDDRQMRRVVVSVSSYLRRWQRRATPFGLFAGIAPVTVGAAATRSASVRFGDAHRTVARPDATWMDGVITALERHPDLLPQLRVVANDAGYHRGDRFVVPTRPDERTPQAPAALEASVRCTRPVSAALELAHRPVLVADLIRPLQHRFAQAGAAAIGHLLAELIEIGVLISSLRAPMTSADPLDHLIRELDALDLADLPELAGHRRQLATIGEQLRSLTSRKPTDETTDDTGHADNTVTALDAVTAKMRAAHRVPGRVIAVDVALDAEITLPRSVVHEAENAATTLLRLTPYPFGDPIWRDYHARFLDRYGVGVVVGVRDLVADSGLGYPTGFLAAARPRPAYLLTERDTTLLTLIQQAALDGRSEIALTEQTIRDLRVGDHDKLVPPRRVELICQVHASSLDAVTRGRFQLWIVGAPMHTNSAAARFAHLLTEHDRHQFVASYLNDPAGKDTARDSLPTQLSFAPRRLGNENITRAPQLLPYVMHLGEHAAYDRDVSPATGSQAETRIGIDDVGVTADARHLLLVRLSTGQEIQPHIPHALEATTQTPPLARFLAEAASARCGAFGPPGFGAAHDLPFLPRLRHGRIVLAAARWLLTTSDLPPSAEHSLTTWDHALDDWRDRWHVPTTVLLCESDRRLPLDLTDHRDRALLRARLHRNRSGRIELRETGASDSHGWAGRPCELVIPLTATHQDATLRASTPRASTPLRVVARSDAALPGRSPVLRAHVHGHPQRFDDALHDLHAFLADLQSPLRRWWFWRHHDRSRPDGDQHLALCLRLHTAADYPIVAAQLADWAARLRAVDLLADLTLATHHAAAIADPIDEALEEIRARDSAAALAQLTSAHRTGLANQAIAAVSLTDLAAALVATPDEGLQLLVDTLPREHGRLDVQLSATSLAMVTAAGRPHPPTDAIARAWDHRRTALAAYRDQLLSPSRSASTSTGLSADIRPALPALLHEHHLRAVSVDPGVEKVTFRLARAVAQRRLALGRRNAP</sequence>
<dbReference type="RefSeq" id="WP_133849336.1">
    <property type="nucleotide sequence ID" value="NZ_SNXZ01000002.1"/>
</dbReference>
<dbReference type="EMBL" id="SNXZ01000002">
    <property type="protein sequence ID" value="TDQ00650.1"/>
    <property type="molecule type" value="Genomic_DNA"/>
</dbReference>
<accession>A0A4R6SGL0</accession>
<evidence type="ECO:0000259" key="2">
    <source>
        <dbReference type="Pfam" id="PF04738"/>
    </source>
</evidence>
<dbReference type="InterPro" id="IPR023809">
    <property type="entry name" value="Thiopep_bacteriocin_synth_dom"/>
</dbReference>
<dbReference type="Pfam" id="PF14028">
    <property type="entry name" value="Lant_dehydr_C"/>
    <property type="match status" value="1"/>
</dbReference>
<comment type="caution">
    <text evidence="4">The sequence shown here is derived from an EMBL/GenBank/DDBJ whole genome shotgun (WGS) entry which is preliminary data.</text>
</comment>
<feature type="domain" description="Lantibiotic dehydratase N-terminal" evidence="2">
    <location>
        <begin position="74"/>
        <end position="764"/>
    </location>
</feature>
<organism evidence="4 5">
    <name type="scientific">Labedaea rhizosphaerae</name>
    <dbReference type="NCBI Taxonomy" id="598644"/>
    <lineage>
        <taxon>Bacteria</taxon>
        <taxon>Bacillati</taxon>
        <taxon>Actinomycetota</taxon>
        <taxon>Actinomycetes</taxon>
        <taxon>Pseudonocardiales</taxon>
        <taxon>Pseudonocardiaceae</taxon>
        <taxon>Labedaea</taxon>
    </lineage>
</organism>
<dbReference type="Proteomes" id="UP000295444">
    <property type="component" value="Unassembled WGS sequence"/>
</dbReference>
<proteinExistence type="predicted"/>
<keyword evidence="5" id="KW-1185">Reference proteome</keyword>
<gene>
    <name evidence="4" type="ORF">EV186_102511</name>
</gene>
<feature type="compositionally biased region" description="Basic and acidic residues" evidence="1">
    <location>
        <begin position="334"/>
        <end position="345"/>
    </location>
</feature>
<evidence type="ECO:0000256" key="1">
    <source>
        <dbReference type="SAM" id="MobiDB-lite"/>
    </source>
</evidence>
<evidence type="ECO:0000313" key="5">
    <source>
        <dbReference type="Proteomes" id="UP000295444"/>
    </source>
</evidence>
<reference evidence="4 5" key="1">
    <citation type="submission" date="2019-03" db="EMBL/GenBank/DDBJ databases">
        <title>Genomic Encyclopedia of Type Strains, Phase IV (KMG-IV): sequencing the most valuable type-strain genomes for metagenomic binning, comparative biology and taxonomic classification.</title>
        <authorList>
            <person name="Goeker M."/>
        </authorList>
    </citation>
    <scope>NUCLEOTIDE SEQUENCE [LARGE SCALE GENOMIC DNA]</scope>
    <source>
        <strain evidence="4 5">DSM 45361</strain>
    </source>
</reference>
<evidence type="ECO:0000313" key="4">
    <source>
        <dbReference type="EMBL" id="TDQ00650.1"/>
    </source>
</evidence>
<protein>
    <submittedName>
        <fullName evidence="4">Thiopeptide-type bacteriocin biosynthesis protein</fullName>
    </submittedName>
</protein>
<dbReference type="InterPro" id="IPR006827">
    <property type="entry name" value="Lant_deHydtase_N"/>
</dbReference>
<name>A0A4R6SGL0_LABRH</name>
<dbReference type="Pfam" id="PF04738">
    <property type="entry name" value="Lant_dehydr_N"/>
    <property type="match status" value="1"/>
</dbReference>
<feature type="region of interest" description="Disordered" evidence="1">
    <location>
        <begin position="325"/>
        <end position="346"/>
    </location>
</feature>
<feature type="domain" description="Thiopeptide-type bacteriocin biosynthesis" evidence="3">
    <location>
        <begin position="838"/>
        <end position="1092"/>
    </location>
</feature>
<evidence type="ECO:0000259" key="3">
    <source>
        <dbReference type="Pfam" id="PF14028"/>
    </source>
</evidence>
<dbReference type="OrthoDB" id="1273722at2"/>